<evidence type="ECO:0000259" key="18">
    <source>
        <dbReference type="PROSITE" id="PS50235"/>
    </source>
</evidence>
<keyword evidence="14" id="KW-0862">Zinc</keyword>
<evidence type="ECO:0000259" key="19">
    <source>
        <dbReference type="PROSITE" id="PS50271"/>
    </source>
</evidence>
<dbReference type="PROSITE" id="PS00973">
    <property type="entry name" value="USP_2"/>
    <property type="match status" value="1"/>
</dbReference>
<feature type="domain" description="USP" evidence="18">
    <location>
        <begin position="170"/>
        <end position="793"/>
    </location>
</feature>
<feature type="region of interest" description="Disordered" evidence="17">
    <location>
        <begin position="998"/>
        <end position="1247"/>
    </location>
</feature>
<evidence type="ECO:0000256" key="17">
    <source>
        <dbReference type="SAM" id="MobiDB-lite"/>
    </source>
</evidence>
<dbReference type="FunFam" id="3.30.2230.10:FF:000001">
    <property type="entry name" value="Ubiquitinyl hydrolase 1"/>
    <property type="match status" value="1"/>
</dbReference>
<evidence type="ECO:0000256" key="9">
    <source>
        <dbReference type="ARBA" id="ARBA00022723"/>
    </source>
</evidence>
<dbReference type="InterPro" id="IPR038765">
    <property type="entry name" value="Papain-like_cys_pep_sf"/>
</dbReference>
<feature type="region of interest" description="Disordered" evidence="17">
    <location>
        <begin position="117"/>
        <end position="168"/>
    </location>
</feature>
<feature type="compositionally biased region" description="Low complexity" evidence="17">
    <location>
        <begin position="1000"/>
        <end position="1014"/>
    </location>
</feature>
<feature type="compositionally biased region" description="Polar residues" evidence="17">
    <location>
        <begin position="1326"/>
        <end position="1337"/>
    </location>
</feature>
<feature type="compositionally biased region" description="Basic residues" evidence="17">
    <location>
        <begin position="549"/>
        <end position="566"/>
    </location>
</feature>
<evidence type="ECO:0000256" key="3">
    <source>
        <dbReference type="ARBA" id="ARBA00004556"/>
    </source>
</evidence>
<dbReference type="EC" id="3.4.19.12" evidence="5"/>
<dbReference type="Gene3D" id="3.30.2230.10">
    <property type="entry name" value="DUSP-like"/>
    <property type="match status" value="2"/>
</dbReference>
<keyword evidence="13 21" id="KW-0378">Hydrolase</keyword>
<dbReference type="PANTHER" id="PTHR21646">
    <property type="entry name" value="UBIQUITIN CARBOXYL-TERMINAL HYDROLASE"/>
    <property type="match status" value="1"/>
</dbReference>
<dbReference type="GO" id="GO:0048471">
    <property type="term" value="C:perinuclear region of cytoplasm"/>
    <property type="evidence" value="ECO:0007669"/>
    <property type="project" value="UniProtKB-SubCell"/>
</dbReference>
<feature type="compositionally biased region" description="Low complexity" evidence="17">
    <location>
        <begin position="427"/>
        <end position="462"/>
    </location>
</feature>
<feature type="compositionally biased region" description="Polar residues" evidence="17">
    <location>
        <begin position="1196"/>
        <end position="1211"/>
    </location>
</feature>
<dbReference type="InterPro" id="IPR001394">
    <property type="entry name" value="Peptidase_C19_UCH"/>
</dbReference>
<feature type="compositionally biased region" description="Low complexity" evidence="17">
    <location>
        <begin position="1344"/>
        <end position="1368"/>
    </location>
</feature>
<dbReference type="EMBL" id="IACT01003080">
    <property type="protein sequence ID" value="LAC22331.1"/>
    <property type="molecule type" value="mRNA"/>
</dbReference>
<feature type="compositionally biased region" description="Acidic residues" evidence="17">
    <location>
        <begin position="148"/>
        <end position="163"/>
    </location>
</feature>
<feature type="compositionally biased region" description="Basic and acidic residues" evidence="17">
    <location>
        <begin position="1094"/>
        <end position="1112"/>
    </location>
</feature>
<feature type="domain" description="DUSP" evidence="20">
    <location>
        <begin position="899"/>
        <end position="1003"/>
    </location>
</feature>
<keyword evidence="8" id="KW-0645">Protease</keyword>
<evidence type="ECO:0000256" key="15">
    <source>
        <dbReference type="ARBA" id="ARBA00023212"/>
    </source>
</evidence>
<keyword evidence="9" id="KW-0479">Metal-binding</keyword>
<feature type="compositionally biased region" description="Basic residues" evidence="17">
    <location>
        <begin position="1372"/>
        <end position="1387"/>
    </location>
</feature>
<dbReference type="InterPro" id="IPR006615">
    <property type="entry name" value="Pept_C19_DUSP"/>
</dbReference>
<feature type="compositionally biased region" description="Low complexity" evidence="17">
    <location>
        <begin position="490"/>
        <end position="531"/>
    </location>
</feature>
<dbReference type="SMART" id="SM00695">
    <property type="entry name" value="DUSP"/>
    <property type="match status" value="2"/>
</dbReference>
<feature type="compositionally biased region" description="Polar residues" evidence="17">
    <location>
        <begin position="1224"/>
        <end position="1234"/>
    </location>
</feature>
<feature type="compositionally biased region" description="Polar residues" evidence="17">
    <location>
        <begin position="1261"/>
        <end position="1275"/>
    </location>
</feature>
<feature type="compositionally biased region" description="Low complexity" evidence="17">
    <location>
        <begin position="1280"/>
        <end position="1295"/>
    </location>
</feature>
<evidence type="ECO:0000256" key="4">
    <source>
        <dbReference type="ARBA" id="ARBA00008269"/>
    </source>
</evidence>
<evidence type="ECO:0000256" key="11">
    <source>
        <dbReference type="ARBA" id="ARBA00022771"/>
    </source>
</evidence>
<feature type="compositionally biased region" description="Basic and acidic residues" evidence="17">
    <location>
        <begin position="1123"/>
        <end position="1138"/>
    </location>
</feature>
<dbReference type="CDD" id="cd02674">
    <property type="entry name" value="Peptidase_C19R"/>
    <property type="match status" value="1"/>
</dbReference>
<keyword evidence="7" id="KW-0254">Endocytosis</keyword>
<dbReference type="InterPro" id="IPR050185">
    <property type="entry name" value="Ub_carboxyl-term_hydrolase"/>
</dbReference>
<feature type="domain" description="UBP-type" evidence="19">
    <location>
        <begin position="7"/>
        <end position="115"/>
    </location>
</feature>
<accession>A0A6A7FUQ5</accession>
<evidence type="ECO:0000256" key="16">
    <source>
        <dbReference type="PROSITE-ProRule" id="PRU00502"/>
    </source>
</evidence>
<feature type="compositionally biased region" description="Polar residues" evidence="17">
    <location>
        <begin position="532"/>
        <end position="542"/>
    </location>
</feature>
<feature type="domain" description="DUSP" evidence="20">
    <location>
        <begin position="791"/>
        <end position="890"/>
    </location>
</feature>
<dbReference type="InterPro" id="IPR028889">
    <property type="entry name" value="USP"/>
</dbReference>
<protein>
    <recommendedName>
        <fullName evidence="5">ubiquitinyl hydrolase 1</fullName>
        <ecNumber evidence="5">3.4.19.12</ecNumber>
    </recommendedName>
</protein>
<feature type="compositionally biased region" description="Basic and acidic residues" evidence="17">
    <location>
        <begin position="1045"/>
        <end position="1066"/>
    </location>
</feature>
<dbReference type="Pfam" id="PF06337">
    <property type="entry name" value="DUSP"/>
    <property type="match status" value="2"/>
</dbReference>
<name>A0A6A7FUQ5_9CRUS</name>
<dbReference type="Gene3D" id="3.30.40.10">
    <property type="entry name" value="Zinc/RING finger domain, C3HC4 (zinc finger)"/>
    <property type="match status" value="1"/>
</dbReference>
<evidence type="ECO:0000259" key="20">
    <source>
        <dbReference type="PROSITE" id="PS51283"/>
    </source>
</evidence>
<proteinExistence type="evidence at transcript level"/>
<dbReference type="PANTHER" id="PTHR21646:SF86">
    <property type="entry name" value="UBIQUITIN CARBOXYL-TERMINAL HYDROLASE"/>
    <property type="match status" value="1"/>
</dbReference>
<feature type="compositionally biased region" description="Polar residues" evidence="17">
    <location>
        <begin position="411"/>
        <end position="420"/>
    </location>
</feature>
<evidence type="ECO:0000256" key="10">
    <source>
        <dbReference type="ARBA" id="ARBA00022737"/>
    </source>
</evidence>
<feature type="compositionally biased region" description="Low complexity" evidence="17">
    <location>
        <begin position="469"/>
        <end position="480"/>
    </location>
</feature>
<evidence type="ECO:0000256" key="14">
    <source>
        <dbReference type="ARBA" id="ARBA00022833"/>
    </source>
</evidence>
<dbReference type="PROSITE" id="PS50271">
    <property type="entry name" value="ZF_UBP"/>
    <property type="match status" value="1"/>
</dbReference>
<dbReference type="SUPFAM" id="SSF57850">
    <property type="entry name" value="RING/U-box"/>
    <property type="match status" value="1"/>
</dbReference>
<dbReference type="InterPro" id="IPR013083">
    <property type="entry name" value="Znf_RING/FYVE/PHD"/>
</dbReference>
<feature type="compositionally biased region" description="Polar residues" evidence="17">
    <location>
        <begin position="1069"/>
        <end position="1084"/>
    </location>
</feature>
<dbReference type="InterPro" id="IPR018200">
    <property type="entry name" value="USP_CS"/>
</dbReference>
<evidence type="ECO:0000256" key="12">
    <source>
        <dbReference type="ARBA" id="ARBA00022786"/>
    </source>
</evidence>
<keyword evidence="12" id="KW-0833">Ubl conjugation pathway</keyword>
<dbReference type="SUPFAM" id="SSF54001">
    <property type="entry name" value="Cysteine proteinases"/>
    <property type="match status" value="1"/>
</dbReference>
<keyword evidence="11 16" id="KW-0863">Zinc-finger</keyword>
<dbReference type="GO" id="GO:0005813">
    <property type="term" value="C:centrosome"/>
    <property type="evidence" value="ECO:0007669"/>
    <property type="project" value="UniProtKB-SubCell"/>
</dbReference>
<evidence type="ECO:0000256" key="6">
    <source>
        <dbReference type="ARBA" id="ARBA00022490"/>
    </source>
</evidence>
<evidence type="ECO:0000256" key="5">
    <source>
        <dbReference type="ARBA" id="ARBA00012759"/>
    </source>
</evidence>
<keyword evidence="10" id="KW-0677">Repeat</keyword>
<dbReference type="GO" id="GO:0006508">
    <property type="term" value="P:proteolysis"/>
    <property type="evidence" value="ECO:0007669"/>
    <property type="project" value="UniProtKB-KW"/>
</dbReference>
<evidence type="ECO:0000256" key="2">
    <source>
        <dbReference type="ARBA" id="ARBA00004300"/>
    </source>
</evidence>
<dbReference type="InterPro" id="IPR001607">
    <property type="entry name" value="Znf_UBP"/>
</dbReference>
<feature type="region of interest" description="Disordered" evidence="17">
    <location>
        <begin position="1261"/>
        <end position="1401"/>
    </location>
</feature>
<dbReference type="Pfam" id="PF00443">
    <property type="entry name" value="UCH"/>
    <property type="match status" value="2"/>
</dbReference>
<feature type="region of interest" description="Disordered" evidence="17">
    <location>
        <begin position="288"/>
        <end position="572"/>
    </location>
</feature>
<feature type="compositionally biased region" description="Polar residues" evidence="17">
    <location>
        <begin position="1156"/>
        <end position="1175"/>
    </location>
</feature>
<evidence type="ECO:0000313" key="21">
    <source>
        <dbReference type="EMBL" id="LAC22331.1"/>
    </source>
</evidence>
<comment type="similarity">
    <text evidence="4">Belongs to the peptidase C19 family. USP20/USP33 subfamily.</text>
</comment>
<dbReference type="GO" id="GO:0016579">
    <property type="term" value="P:protein deubiquitination"/>
    <property type="evidence" value="ECO:0007669"/>
    <property type="project" value="InterPro"/>
</dbReference>
<keyword evidence="6" id="KW-0963">Cytoplasm</keyword>
<dbReference type="SUPFAM" id="SSF143791">
    <property type="entry name" value="DUSP-like"/>
    <property type="match status" value="2"/>
</dbReference>
<comment type="catalytic activity">
    <reaction evidence="1">
        <text>Thiol-dependent hydrolysis of ester, thioester, amide, peptide and isopeptide bonds formed by the C-terminal Gly of ubiquitin (a 76-residue protein attached to proteins as an intracellular targeting signal).</text>
        <dbReference type="EC" id="3.4.19.12"/>
    </reaction>
</comment>
<dbReference type="SMART" id="SM00290">
    <property type="entry name" value="ZnF_UBP"/>
    <property type="match status" value="1"/>
</dbReference>
<dbReference type="Pfam" id="PF02148">
    <property type="entry name" value="zf-UBP"/>
    <property type="match status" value="1"/>
</dbReference>
<reference evidence="21" key="1">
    <citation type="submission" date="2017-11" db="EMBL/GenBank/DDBJ databases">
        <title>The sensing device of the deep-sea amphipod.</title>
        <authorList>
            <person name="Kobayashi H."/>
            <person name="Nagahama T."/>
            <person name="Arai W."/>
            <person name="Sasagawa Y."/>
            <person name="Umeda M."/>
            <person name="Hayashi T."/>
            <person name="Nikaido I."/>
            <person name="Watanabe H."/>
            <person name="Oguri K."/>
            <person name="Kitazato H."/>
            <person name="Fujioka K."/>
            <person name="Kido Y."/>
            <person name="Takami H."/>
        </authorList>
    </citation>
    <scope>NUCLEOTIDE SEQUENCE</scope>
    <source>
        <tissue evidence="21">Whole body</tissue>
    </source>
</reference>
<dbReference type="GO" id="GO:0004843">
    <property type="term" value="F:cysteine-type deubiquitinase activity"/>
    <property type="evidence" value="ECO:0007669"/>
    <property type="project" value="UniProtKB-EC"/>
</dbReference>
<feature type="compositionally biased region" description="Acidic residues" evidence="17">
    <location>
        <begin position="1181"/>
        <end position="1190"/>
    </location>
</feature>
<evidence type="ECO:0000256" key="8">
    <source>
        <dbReference type="ARBA" id="ARBA00022670"/>
    </source>
</evidence>
<dbReference type="GO" id="GO:0006897">
    <property type="term" value="P:endocytosis"/>
    <property type="evidence" value="ECO:0007669"/>
    <property type="project" value="UniProtKB-KW"/>
</dbReference>
<evidence type="ECO:0000256" key="1">
    <source>
        <dbReference type="ARBA" id="ARBA00000707"/>
    </source>
</evidence>
<evidence type="ECO:0000256" key="13">
    <source>
        <dbReference type="ARBA" id="ARBA00022801"/>
    </source>
</evidence>
<dbReference type="PROSITE" id="PS51283">
    <property type="entry name" value="DUSP"/>
    <property type="match status" value="2"/>
</dbReference>
<feature type="compositionally biased region" description="Basic residues" evidence="17">
    <location>
        <begin position="360"/>
        <end position="370"/>
    </location>
</feature>
<keyword evidence="15" id="KW-0206">Cytoskeleton</keyword>
<dbReference type="GO" id="GO:0008270">
    <property type="term" value="F:zinc ion binding"/>
    <property type="evidence" value="ECO:0007669"/>
    <property type="project" value="UniProtKB-KW"/>
</dbReference>
<dbReference type="PROSITE" id="PS50235">
    <property type="entry name" value="USP_3"/>
    <property type="match status" value="1"/>
</dbReference>
<comment type="subcellular location">
    <subcellularLocation>
        <location evidence="2">Cytoplasm</location>
        <location evidence="2">Cytoskeleton</location>
        <location evidence="2">Microtubule organizing center</location>
        <location evidence="2">Centrosome</location>
    </subcellularLocation>
    <subcellularLocation>
        <location evidence="3">Cytoplasm</location>
        <location evidence="3">Perinuclear region</location>
    </subcellularLocation>
</comment>
<organism evidence="21">
    <name type="scientific">Hirondellea gigas</name>
    <dbReference type="NCBI Taxonomy" id="1518452"/>
    <lineage>
        <taxon>Eukaryota</taxon>
        <taxon>Metazoa</taxon>
        <taxon>Ecdysozoa</taxon>
        <taxon>Arthropoda</taxon>
        <taxon>Crustacea</taxon>
        <taxon>Multicrustacea</taxon>
        <taxon>Malacostraca</taxon>
        <taxon>Eumalacostraca</taxon>
        <taxon>Peracarida</taxon>
        <taxon>Amphipoda</taxon>
        <taxon>Amphilochidea</taxon>
        <taxon>Lysianassida</taxon>
        <taxon>Lysianassidira</taxon>
        <taxon>Lysianassoidea</taxon>
        <taxon>Lysianassidae</taxon>
        <taxon>Hirondellea</taxon>
    </lineage>
</organism>
<dbReference type="Gene3D" id="3.90.70.10">
    <property type="entry name" value="Cysteine proteinases"/>
    <property type="match status" value="2"/>
</dbReference>
<dbReference type="InterPro" id="IPR035927">
    <property type="entry name" value="DUSP-like_sf"/>
</dbReference>
<evidence type="ECO:0000256" key="7">
    <source>
        <dbReference type="ARBA" id="ARBA00022583"/>
    </source>
</evidence>
<sequence length="1401" mass="156593">MTSSNNICCPHLYTLDHSITHKLLYSKSQYGVCGCCPSNQNSNELWLCLHQGCLAVLCGESAINHITEHNMQHPAHMLILNLNIFRVYCFICEMEVTQSVMQQLQLRIGEGSDAAATADTVAGAEEEDMEVGESASNCSPIPHSDGGEHDEEEEEDMDENEDGDSPRGTVGLRNLGLTCYMNAALQVLSNSPGLAMFFMECEGALGGIRKQPALAPLYRDLIREIWRRQPPNSVTPFHLYQTFKQLHPMFRSFSQQDSQEFLRYFLDELHDELRQPLLQPLAAHAVVAEQERRSSSSSDHSSDAEEDELLSANGSRSSLFEVTAAERNNNEDADSEEAPYETCDSGLSADELSGSPSAAIRRRRRRRRTMCSHSRPALDADGQRSHNKQMGVAQRRNTSNSGELCGILSDATRSSRSHSPAQHLKQQEQQQHISSCSSSPLRRPSSSAAYSSTRSLSPQLSHSSHHLSSHSPSRSPASYSPRHKSHHLSSHSPNRSPASSSPVCPSSPNSTSRATSSRTSGLGSSKPSLLSTQSYAGSTGSVNKNNSSQKKKMKKNRSSKGHRSKKNVQQQYSGSVVSDLFDGQLISSVQCRTCNNISSKRETFQDLSLPIPSTDQHPQQQQISSLGVGSRLVQWLLSWFWGPTVSLANCLNAFFSADELQGDNMYSCEKCGKLRNGVKFSKVVKLPEVLVIHLKRFRHDYTFSSKISQHVTFPLTGLSLQPFLHRDCVSDVRDYLLYGVICHHGSVGSGHYTAMALNPNSETWFEFDDECVTSINPASVPDCQAYVLFYKKTSQEAENVRSHARNLIKMSLHQPSLMRFYISKQWFNKFQSFAECGPIDNSDFLCPHGGVQPRKAQYVVTLVKVVRESVWEYLKTQYGGGPPCTRLYTCCKCTGELQALLHRQQTELQTFRILNSNTVRVFGVSLSWFRLWESFVLDRSQQHPPAIDNTYVMRQHQQQRASSPTMHQMCRTNPDYITITGDCWKFFESSYGGGPEFCLQPDYQPTPYQQQQQQRQERSHIQQQYAEQQKQHAEQQKQQQQFVEQRQHSHQEHQAQHLTHYDERPRQQHGGQSMSHVQHQQQEVLSVRSHARHQHSDDNHNSVEQETVREGKVSSCSASDDQDSGREELLKEERDNEIIPRQALVECQDDDDETSEPSVVQEPSTAASVLQQLSIESVPMDTDDADDVMDTADPPRNQSTSTEPSEHQQPSSERHQALTKPCDVQQNIEEQITLQEPPALKTENNNGHSIKPVLLCLSKNQPLETQQQHQNSESTVMAAKSSNNNNKSDGSGCSDQAPPHCVTRAMASKQITSCSPTEKQEEDDQLSQTTSVSNESSDVVIGAGTSSSSSSCSKNNTGGSSSSGSSNNRRQTGSKKKQRGQNKKKQRQSVSSSDEQPRVHR</sequence>